<accession>A0A2U3KV12</accession>
<dbReference type="Proteomes" id="UP000238701">
    <property type="component" value="Unassembled WGS sequence"/>
</dbReference>
<reference evidence="3" key="1">
    <citation type="submission" date="2018-02" db="EMBL/GenBank/DDBJ databases">
        <authorList>
            <person name="Hausmann B."/>
        </authorList>
    </citation>
    <scope>NUCLEOTIDE SEQUENCE [LARGE SCALE GENOMIC DNA]</scope>
    <source>
        <strain evidence="3">Peat soil MAG SbA1</strain>
    </source>
</reference>
<proteinExistence type="predicted"/>
<dbReference type="AlphaFoldDB" id="A0A2U3KV12"/>
<evidence type="ECO:0000313" key="3">
    <source>
        <dbReference type="Proteomes" id="UP000238701"/>
    </source>
</evidence>
<organism evidence="2 3">
    <name type="scientific">Candidatus Sulfotelmatobacter kueseliae</name>
    <dbReference type="NCBI Taxonomy" id="2042962"/>
    <lineage>
        <taxon>Bacteria</taxon>
        <taxon>Pseudomonadati</taxon>
        <taxon>Acidobacteriota</taxon>
        <taxon>Terriglobia</taxon>
        <taxon>Terriglobales</taxon>
        <taxon>Candidatus Korobacteraceae</taxon>
        <taxon>Candidatus Sulfotelmatobacter</taxon>
    </lineage>
</organism>
<feature type="compositionally biased region" description="Basic and acidic residues" evidence="1">
    <location>
        <begin position="50"/>
        <end position="71"/>
    </location>
</feature>
<sequence>MAWFALATAFSLHSPAQQTGQAPNPDRAGQNQQQDQPQSQPPSSTQQSPSDKDKDKDKDKAKDEKDKDKSAQDTSGQGKVAGTSNDRLFYTLPNFLTLQNKGLLPPLSTKDKYKVVALGTFDYIQYPWWGLLAAVSQADNSEPAYGQGWVSYAKRYGTQAADSTIENFMVGAVFPSILHQDPRFYYSGQGSFGRRTGYAVSRIFVTRSDSGKKQFNYSEIFGSAAAAAISTYTYHPRSTYLSTPTNPHLFVPSDRTLVNTISVWGTQVSLDTITLVVKEFWPDVHRKLSHKQRPDQGAVGRSGP</sequence>
<evidence type="ECO:0000256" key="1">
    <source>
        <dbReference type="SAM" id="MobiDB-lite"/>
    </source>
</evidence>
<protein>
    <submittedName>
        <fullName evidence="2">Uncharacterized protein</fullName>
    </submittedName>
</protein>
<name>A0A2U3KV12_9BACT</name>
<feature type="region of interest" description="Disordered" evidence="1">
    <location>
        <begin position="10"/>
        <end position="83"/>
    </location>
</feature>
<dbReference type="EMBL" id="OMOD01000143">
    <property type="protein sequence ID" value="SPF43440.1"/>
    <property type="molecule type" value="Genomic_DNA"/>
</dbReference>
<feature type="compositionally biased region" description="Polar residues" evidence="1">
    <location>
        <begin position="74"/>
        <end position="83"/>
    </location>
</feature>
<feature type="compositionally biased region" description="Low complexity" evidence="1">
    <location>
        <begin position="32"/>
        <end position="49"/>
    </location>
</feature>
<evidence type="ECO:0000313" key="2">
    <source>
        <dbReference type="EMBL" id="SPF43440.1"/>
    </source>
</evidence>
<gene>
    <name evidence="2" type="ORF">SBA1_490021</name>
</gene>